<feature type="active site" description="Charge relay system" evidence="7">
    <location>
        <position position="616"/>
    </location>
</feature>
<evidence type="ECO:0000313" key="12">
    <source>
        <dbReference type="Proteomes" id="UP000591131"/>
    </source>
</evidence>
<keyword evidence="2 7" id="KW-0645">Protease</keyword>
<feature type="domain" description="Peptidase S8/S53" evidence="10">
    <location>
        <begin position="609"/>
        <end position="862"/>
    </location>
</feature>
<dbReference type="InterPro" id="IPR023827">
    <property type="entry name" value="Peptidase_S8_Asp-AS"/>
</dbReference>
<dbReference type="Pfam" id="PF00082">
    <property type="entry name" value="Peptidase_S8"/>
    <property type="match status" value="2"/>
</dbReference>
<keyword evidence="4 7" id="KW-0720">Serine protease</keyword>
<feature type="active site" description="Charge relay system" evidence="7">
    <location>
        <position position="660"/>
    </location>
</feature>
<feature type="signal peptide" evidence="9">
    <location>
        <begin position="1"/>
        <end position="17"/>
    </location>
</feature>
<dbReference type="InterPro" id="IPR015500">
    <property type="entry name" value="Peptidase_S8_subtilisin-rel"/>
</dbReference>
<reference evidence="11 12" key="1">
    <citation type="submission" date="2020-04" db="EMBL/GenBank/DDBJ databases">
        <title>Perkinsus chesapeaki whole genome sequence.</title>
        <authorList>
            <person name="Bogema D.R."/>
        </authorList>
    </citation>
    <scope>NUCLEOTIDE SEQUENCE [LARGE SCALE GENOMIC DNA]</scope>
    <source>
        <strain evidence="11">ATCC PRA-425</strain>
    </source>
</reference>
<gene>
    <name evidence="11" type="primary">SUB2_16</name>
    <name evidence="11" type="ORF">FOL47_005937</name>
</gene>
<feature type="domain" description="Peptidase S8/S53" evidence="10">
    <location>
        <begin position="170"/>
        <end position="374"/>
    </location>
</feature>
<evidence type="ECO:0000256" key="9">
    <source>
        <dbReference type="SAM" id="SignalP"/>
    </source>
</evidence>
<name>A0A7J6LW47_PERCH</name>
<dbReference type="InterPro" id="IPR036852">
    <property type="entry name" value="Peptidase_S8/S53_dom_sf"/>
</dbReference>
<feature type="active site" description="Charge relay system" evidence="7">
    <location>
        <position position="828"/>
    </location>
</feature>
<evidence type="ECO:0000256" key="5">
    <source>
        <dbReference type="ARBA" id="ARBA00023529"/>
    </source>
</evidence>
<dbReference type="Proteomes" id="UP000591131">
    <property type="component" value="Unassembled WGS sequence"/>
</dbReference>
<dbReference type="InterPro" id="IPR000209">
    <property type="entry name" value="Peptidase_S8/S53_dom"/>
</dbReference>
<dbReference type="PANTHER" id="PTHR43806:SF11">
    <property type="entry name" value="CEREVISIN-RELATED"/>
    <property type="match status" value="1"/>
</dbReference>
<evidence type="ECO:0000256" key="4">
    <source>
        <dbReference type="ARBA" id="ARBA00022825"/>
    </source>
</evidence>
<dbReference type="PRINTS" id="PR00723">
    <property type="entry name" value="SUBTILISIN"/>
</dbReference>
<comment type="caution">
    <text evidence="7">Lacks conserved residue(s) required for the propagation of feature annotation.</text>
</comment>
<sequence>MLSTIMILPLLFYLVNSEAAGDGRTLLSITNTTRPKEMIDVHSLPSLLKEKIGYVTDPKISAFIKSVRIKALTHLNIQIVWTSVGHLDSVTFCNYTAMASKLLPDILAICDGNAPAERNGGSTKNVRTKKCTGFCDDLKVNDPGACSETHLKRMHMREVWDLIHQYPLRDTSVAIIDDGVDFEDSDLKPVRGTFRKSNGGVLQGFWDTFYDTASPHITEYHGTQIARIMAAKANNSFGMVGIAPNVKLMGIKVSDNNDDFFLSEVLDALDLAIDIEVDVISISLSFFCGPSKRSRDCIMLEYSMSELERRNIIIISAAGNRGQNDPTTVPCAYNASNSICVGALRNNTDDNSLARYSNYGPQVQIAAFGDKVQVDYKCDDGVGMPVTDSGLKVEPAQIKRLLMRYASPLARTSRQIDPHGGALEILNTIKGALNEAGFSLLQFPLSMLSTMMILPLLFYLVNSEAAGDGRTLLSITNTTQPKEMIDVHSLPSLLKEKIGYVTDPKISSFIKSVRIKTLTHLNIQIVWTSVDHVDSVTFCNYTAMASRLLPDILVICADNPVAKLDGGHNPKRCECDLHVNDPGACTQCQLKRMHMPEVWDLVHQHTLRDVSVAIIDDGIDFSDPDLAPARGVFRRSDGVILHGSWDTVYNTSNPHITRRHGTKIAQIMAAKVNNSHGMAGIAPNLKLIGIKVTDDDEEMYLSEISEGLDLAMDIGVEVVSLSLSLRIEPGPFAGMTRYLFLRALDKVVNSSIIVVSAAGNYGADEPELLPCALNSTLSICVGAITNAEHYTLSTSSNYGPQVHIAAFGEDVQVLGDTANRPPKVSGTSFAVPFVVGTIGMLLGLNVEPKQIKSLLMHNASPLDAKSRQINPNGGVLEALNTIKAAVR</sequence>
<dbReference type="EC" id="3.4.21.62" evidence="6"/>
<evidence type="ECO:0000256" key="1">
    <source>
        <dbReference type="ARBA" id="ARBA00011073"/>
    </source>
</evidence>
<dbReference type="GO" id="GO:0004252">
    <property type="term" value="F:serine-type endopeptidase activity"/>
    <property type="evidence" value="ECO:0007669"/>
    <property type="project" value="UniProtKB-UniRule"/>
</dbReference>
<dbReference type="PROSITE" id="PS00138">
    <property type="entry name" value="SUBTILASE_SER"/>
    <property type="match status" value="1"/>
</dbReference>
<dbReference type="OrthoDB" id="531541at2759"/>
<dbReference type="AlphaFoldDB" id="A0A7J6LW47"/>
<evidence type="ECO:0000256" key="7">
    <source>
        <dbReference type="PROSITE-ProRule" id="PRU01240"/>
    </source>
</evidence>
<accession>A0A7J6LW47</accession>
<dbReference type="GO" id="GO:0006508">
    <property type="term" value="P:proteolysis"/>
    <property type="evidence" value="ECO:0007669"/>
    <property type="project" value="UniProtKB-KW"/>
</dbReference>
<dbReference type="EMBL" id="JAAPAO010000329">
    <property type="protein sequence ID" value="KAF4663031.1"/>
    <property type="molecule type" value="Genomic_DNA"/>
</dbReference>
<dbReference type="InterPro" id="IPR050131">
    <property type="entry name" value="Peptidase_S8_subtilisin-like"/>
</dbReference>
<comment type="similarity">
    <text evidence="1 7 8">Belongs to the peptidase S8 family.</text>
</comment>
<comment type="caution">
    <text evidence="11">The sequence shown here is derived from an EMBL/GenBank/DDBJ whole genome shotgun (WGS) entry which is preliminary data.</text>
</comment>
<keyword evidence="12" id="KW-1185">Reference proteome</keyword>
<evidence type="ECO:0000256" key="3">
    <source>
        <dbReference type="ARBA" id="ARBA00022801"/>
    </source>
</evidence>
<evidence type="ECO:0000313" key="11">
    <source>
        <dbReference type="EMBL" id="KAF4663031.1"/>
    </source>
</evidence>
<dbReference type="PROSITE" id="PS00136">
    <property type="entry name" value="SUBTILASE_ASP"/>
    <property type="match status" value="2"/>
</dbReference>
<evidence type="ECO:0000256" key="6">
    <source>
        <dbReference type="ARBA" id="ARBA00023619"/>
    </source>
</evidence>
<dbReference type="PROSITE" id="PS51892">
    <property type="entry name" value="SUBTILASE"/>
    <property type="match status" value="2"/>
</dbReference>
<evidence type="ECO:0000256" key="2">
    <source>
        <dbReference type="ARBA" id="ARBA00022670"/>
    </source>
</evidence>
<keyword evidence="3 7" id="KW-0378">Hydrolase</keyword>
<proteinExistence type="inferred from homology"/>
<dbReference type="SUPFAM" id="SSF52743">
    <property type="entry name" value="Subtilisin-like"/>
    <property type="match status" value="2"/>
</dbReference>
<dbReference type="Gene3D" id="3.40.50.200">
    <property type="entry name" value="Peptidase S8/S53 domain"/>
    <property type="match status" value="2"/>
</dbReference>
<evidence type="ECO:0000256" key="8">
    <source>
        <dbReference type="RuleBase" id="RU003355"/>
    </source>
</evidence>
<dbReference type="InterPro" id="IPR023828">
    <property type="entry name" value="Peptidase_S8_Ser-AS"/>
</dbReference>
<organism evidence="11 12">
    <name type="scientific">Perkinsus chesapeaki</name>
    <name type="common">Clam parasite</name>
    <name type="synonym">Perkinsus andrewsi</name>
    <dbReference type="NCBI Taxonomy" id="330153"/>
    <lineage>
        <taxon>Eukaryota</taxon>
        <taxon>Sar</taxon>
        <taxon>Alveolata</taxon>
        <taxon>Perkinsozoa</taxon>
        <taxon>Perkinsea</taxon>
        <taxon>Perkinsida</taxon>
        <taxon>Perkinsidae</taxon>
        <taxon>Perkinsus</taxon>
    </lineage>
</organism>
<protein>
    <recommendedName>
        <fullName evidence="6">subtilisin</fullName>
        <ecNumber evidence="6">3.4.21.62</ecNumber>
    </recommendedName>
</protein>
<feature type="chain" id="PRO_5029514030" description="subtilisin" evidence="9">
    <location>
        <begin position="18"/>
        <end position="887"/>
    </location>
</feature>
<evidence type="ECO:0000259" key="10">
    <source>
        <dbReference type="Pfam" id="PF00082"/>
    </source>
</evidence>
<keyword evidence="9" id="KW-0732">Signal</keyword>
<dbReference type="PANTHER" id="PTHR43806">
    <property type="entry name" value="PEPTIDASE S8"/>
    <property type="match status" value="1"/>
</dbReference>
<comment type="catalytic activity">
    <reaction evidence="5">
        <text>Hydrolysis of proteins with broad specificity for peptide bonds, and a preference for a large uncharged residue in P1. Hydrolyzes peptide amides.</text>
        <dbReference type="EC" id="3.4.21.62"/>
    </reaction>
</comment>